<dbReference type="Gene3D" id="3.90.190.10">
    <property type="entry name" value="Protein tyrosine phosphatase superfamily"/>
    <property type="match status" value="1"/>
</dbReference>
<dbReference type="PANTHER" id="PTHR30492:SF0">
    <property type="entry name" value="METHYLGLYOXAL SYNTHASE"/>
    <property type="match status" value="1"/>
</dbReference>
<keyword evidence="1" id="KW-0472">Membrane</keyword>
<dbReference type="NCBIfam" id="NF009025">
    <property type="entry name" value="PRK12361.1"/>
    <property type="match status" value="1"/>
</dbReference>
<dbReference type="SUPFAM" id="SSF111331">
    <property type="entry name" value="NAD kinase/diacylglycerol kinase-like"/>
    <property type="match status" value="1"/>
</dbReference>
<sequence length="550" mass="61316">MLTRIHIKYYYTLGTLLAACLCVALPYVLLKLVFAWLALSLGLVSSAYWFNSAGIFRKRQDGSIPWYIGWSFIPFLLGCQLYNAWARKNDKVPAIQKIDKQLYLACRLFSGDIDRLKHEKIDAILDVTAEFDALEWTLVDENIAYLNIPVLDHSVPSVAQLNQAINWLHNQVSNGKNVVVHCALGRGRSVLVLAAYLVCREQNRNVNDVLKSISSIRQTARLNKWQLAAVEKMHRLNQIHIHKRAWLIVNPVSGGGKWHDEADHITQTLSDYFQLEVLYTTKDKSAVQLTEHAKKQGADIIVACGGDGTVNEVASVIVDSDIYLGIIPMGTTNALSHTLFGITSKLVPVSQALDILIQGYSQRIDTAMCNEQLMLLLAGLGFERKMIQKADRDRKNELGQLAYLNGLWEAIDENQPLSMKLQLDSGDIQMIHTTSLVIANAAPFTSVLAQGNGEPNITDGLLDITWIESSETSPQQLLSMTELLFAGLTGEREDDQQSGIHHEQAKTIQLSTDSLCKYVIDGELFESEDLCIKVKPKSLNVLLPQASKHI</sequence>
<dbReference type="InterPro" id="IPR017438">
    <property type="entry name" value="ATP-NAD_kinase_N"/>
</dbReference>
<dbReference type="SMART" id="SM00195">
    <property type="entry name" value="DSPc"/>
    <property type="match status" value="1"/>
</dbReference>
<dbReference type="SUPFAM" id="SSF52799">
    <property type="entry name" value="(Phosphotyrosine protein) phosphatases II"/>
    <property type="match status" value="1"/>
</dbReference>
<dbReference type="GO" id="GO:0016301">
    <property type="term" value="F:kinase activity"/>
    <property type="evidence" value="ECO:0007669"/>
    <property type="project" value="UniProtKB-KW"/>
</dbReference>
<keyword evidence="4" id="KW-0418">Kinase</keyword>
<keyword evidence="1" id="KW-0812">Transmembrane</keyword>
<comment type="caution">
    <text evidence="4">The sequence shown here is derived from an EMBL/GenBank/DDBJ whole genome shotgun (WGS) entry which is preliminary data.</text>
</comment>
<evidence type="ECO:0000313" key="4">
    <source>
        <dbReference type="EMBL" id="MEO3683669.1"/>
    </source>
</evidence>
<dbReference type="InterPro" id="IPR000387">
    <property type="entry name" value="Tyr_Pase_dom"/>
</dbReference>
<proteinExistence type="predicted"/>
<dbReference type="PROSITE" id="PS51257">
    <property type="entry name" value="PROKAR_LIPOPROTEIN"/>
    <property type="match status" value="1"/>
</dbReference>
<keyword evidence="5" id="KW-1185">Reference proteome</keyword>
<gene>
    <name evidence="4" type="ORF">ABHN84_15450</name>
</gene>
<organism evidence="4 5">
    <name type="scientific">Shewanella vesiculosa</name>
    <dbReference type="NCBI Taxonomy" id="518738"/>
    <lineage>
        <taxon>Bacteria</taxon>
        <taxon>Pseudomonadati</taxon>
        <taxon>Pseudomonadota</taxon>
        <taxon>Gammaproteobacteria</taxon>
        <taxon>Alteromonadales</taxon>
        <taxon>Shewanellaceae</taxon>
        <taxon>Shewanella</taxon>
    </lineage>
</organism>
<feature type="domain" description="DAGKc" evidence="3">
    <location>
        <begin position="240"/>
        <end position="372"/>
    </location>
</feature>
<dbReference type="Pfam" id="PF19279">
    <property type="entry name" value="YegS_C"/>
    <property type="match status" value="1"/>
</dbReference>
<feature type="transmembrane region" description="Helical" evidence="1">
    <location>
        <begin position="64"/>
        <end position="85"/>
    </location>
</feature>
<dbReference type="Proteomes" id="UP001477278">
    <property type="component" value="Unassembled WGS sequence"/>
</dbReference>
<evidence type="ECO:0000313" key="5">
    <source>
        <dbReference type="Proteomes" id="UP001477278"/>
    </source>
</evidence>
<dbReference type="Gene3D" id="2.60.200.40">
    <property type="match status" value="1"/>
</dbReference>
<feature type="domain" description="Tyrosine specific protein phosphatases" evidence="2">
    <location>
        <begin position="159"/>
        <end position="228"/>
    </location>
</feature>
<dbReference type="InterPro" id="IPR001206">
    <property type="entry name" value="Diacylglycerol_kinase_cat_dom"/>
</dbReference>
<dbReference type="InterPro" id="IPR020422">
    <property type="entry name" value="TYR_PHOSPHATASE_DUAL_dom"/>
</dbReference>
<dbReference type="InterPro" id="IPR016064">
    <property type="entry name" value="NAD/diacylglycerol_kinase_sf"/>
</dbReference>
<name>A0ABV0FS58_9GAMM</name>
<dbReference type="Gene3D" id="3.40.50.10330">
    <property type="entry name" value="Probable inorganic polyphosphate/atp-NAD kinase, domain 1"/>
    <property type="match status" value="1"/>
</dbReference>
<dbReference type="InterPro" id="IPR029021">
    <property type="entry name" value="Prot-tyrosine_phosphatase-like"/>
</dbReference>
<evidence type="ECO:0000259" key="2">
    <source>
        <dbReference type="PROSITE" id="PS50056"/>
    </source>
</evidence>
<dbReference type="EMBL" id="JBDPZN010000007">
    <property type="protein sequence ID" value="MEO3683669.1"/>
    <property type="molecule type" value="Genomic_DNA"/>
</dbReference>
<dbReference type="Pfam" id="PF00782">
    <property type="entry name" value="DSPc"/>
    <property type="match status" value="1"/>
</dbReference>
<protein>
    <submittedName>
        <fullName evidence="4">Diacylglycerol kinase family protein</fullName>
    </submittedName>
</protein>
<keyword evidence="1" id="KW-1133">Transmembrane helix</keyword>
<dbReference type="PROSITE" id="PS50146">
    <property type="entry name" value="DAGK"/>
    <property type="match status" value="1"/>
</dbReference>
<keyword evidence="4" id="KW-0808">Transferase</keyword>
<dbReference type="SMART" id="SM00046">
    <property type="entry name" value="DAGKc"/>
    <property type="match status" value="1"/>
</dbReference>
<dbReference type="InterPro" id="IPR045540">
    <property type="entry name" value="YegS/DAGK_C"/>
</dbReference>
<accession>A0ABV0FS58</accession>
<feature type="transmembrane region" description="Helical" evidence="1">
    <location>
        <begin position="34"/>
        <end position="52"/>
    </location>
</feature>
<dbReference type="PROSITE" id="PS50056">
    <property type="entry name" value="TYR_PHOSPHATASE_2"/>
    <property type="match status" value="1"/>
</dbReference>
<dbReference type="PANTHER" id="PTHR30492">
    <property type="entry name" value="METHYLGLYOXAL SYNTHASE"/>
    <property type="match status" value="1"/>
</dbReference>
<dbReference type="Pfam" id="PF00781">
    <property type="entry name" value="DAGK_cat"/>
    <property type="match status" value="1"/>
</dbReference>
<dbReference type="RefSeq" id="WP_347690583.1">
    <property type="nucleotide sequence ID" value="NZ_JBDPZN010000007.1"/>
</dbReference>
<dbReference type="InterPro" id="IPR004363">
    <property type="entry name" value="Methylgl_synth"/>
</dbReference>
<dbReference type="InterPro" id="IPR000340">
    <property type="entry name" value="Dual-sp_phosphatase_cat-dom"/>
</dbReference>
<reference evidence="4 5" key="1">
    <citation type="submission" date="2024-05" db="EMBL/GenBank/DDBJ databases">
        <title>Genome sequencing of Marine Estuary Bacteria, Shewanella vesiculosa and S. baltica, and Pseudomonas syringae.</title>
        <authorList>
            <person name="Gurung A."/>
            <person name="Maclea K.S."/>
        </authorList>
    </citation>
    <scope>NUCLEOTIDE SEQUENCE [LARGE SCALE GENOMIC DNA]</scope>
    <source>
        <strain evidence="4 5">1A</strain>
    </source>
</reference>
<evidence type="ECO:0000256" key="1">
    <source>
        <dbReference type="SAM" id="Phobius"/>
    </source>
</evidence>
<evidence type="ECO:0000259" key="3">
    <source>
        <dbReference type="PROSITE" id="PS50146"/>
    </source>
</evidence>
<feature type="transmembrane region" description="Helical" evidence="1">
    <location>
        <begin position="9"/>
        <end position="28"/>
    </location>
</feature>